<accession>A0A8T5YQF4</accession>
<dbReference type="SUPFAM" id="SSF51905">
    <property type="entry name" value="FAD/NAD(P)-binding domain"/>
    <property type="match status" value="1"/>
</dbReference>
<dbReference type="Proteomes" id="UP000462271">
    <property type="component" value="Unassembled WGS sequence"/>
</dbReference>
<evidence type="ECO:0000313" key="2">
    <source>
        <dbReference type="EMBL" id="MWL01791.1"/>
    </source>
</evidence>
<dbReference type="Gene3D" id="3.50.50.60">
    <property type="entry name" value="FAD/NAD(P)-binding domain"/>
    <property type="match status" value="1"/>
</dbReference>
<dbReference type="InterPro" id="IPR002937">
    <property type="entry name" value="Amino_oxidase"/>
</dbReference>
<dbReference type="EMBL" id="WTML01000828">
    <property type="protein sequence ID" value="MWL01791.1"/>
    <property type="molecule type" value="Genomic_DNA"/>
</dbReference>
<dbReference type="AlphaFoldDB" id="A0A8T5YQF4"/>
<dbReference type="GO" id="GO:0016491">
    <property type="term" value="F:oxidoreductase activity"/>
    <property type="evidence" value="ECO:0007669"/>
    <property type="project" value="InterPro"/>
</dbReference>
<protein>
    <recommendedName>
        <fullName evidence="1">Amine oxidase domain-containing protein</fullName>
    </recommendedName>
</protein>
<proteinExistence type="predicted"/>
<name>A0A8T5YQF4_ECOLX</name>
<comment type="caution">
    <text evidence="2">The sequence shown here is derived from an EMBL/GenBank/DDBJ whole genome shotgun (WGS) entry which is preliminary data.</text>
</comment>
<evidence type="ECO:0000313" key="3">
    <source>
        <dbReference type="Proteomes" id="UP000462271"/>
    </source>
</evidence>
<feature type="domain" description="Amine oxidase" evidence="1">
    <location>
        <begin position="23"/>
        <end position="102"/>
    </location>
</feature>
<feature type="non-terminal residue" evidence="2">
    <location>
        <position position="130"/>
    </location>
</feature>
<evidence type="ECO:0000259" key="1">
    <source>
        <dbReference type="Pfam" id="PF01593"/>
    </source>
</evidence>
<reference evidence="2 3" key="1">
    <citation type="submission" date="2019-12" db="EMBL/GenBank/DDBJ databases">
        <title>Enteriobacteria Tanzani isolates_10432.</title>
        <authorList>
            <person name="Subbiah M."/>
            <person name="Call D."/>
        </authorList>
    </citation>
    <scope>NUCLEOTIDE SEQUENCE [LARGE SCALE GENOMIC DNA]</scope>
    <source>
        <strain evidence="2 3">10432wG8</strain>
    </source>
</reference>
<dbReference type="Pfam" id="PF01593">
    <property type="entry name" value="Amino_oxidase"/>
    <property type="match status" value="1"/>
</dbReference>
<organism evidence="2 3">
    <name type="scientific">Escherichia coli</name>
    <dbReference type="NCBI Taxonomy" id="562"/>
    <lineage>
        <taxon>Bacteria</taxon>
        <taxon>Pseudomonadati</taxon>
        <taxon>Pseudomonadota</taxon>
        <taxon>Gammaproteobacteria</taxon>
        <taxon>Enterobacterales</taxon>
        <taxon>Enterobacteriaceae</taxon>
        <taxon>Escherichia</taxon>
    </lineage>
</organism>
<gene>
    <name evidence="2" type="ORF">GQM21_32600</name>
</gene>
<sequence length="130" mass="13276">MYRTVQREGSLSAAVRSIKASAAARSQGQGGAGSAVAALDPVMDLLPRTLATQISELGGRLSTATQVHGVRRNESGHWVVTSGVGDLVADQVVLSTPAPITRALLAAMPEVVASIPNVEPSPVALVTLVV</sequence>
<dbReference type="InterPro" id="IPR036188">
    <property type="entry name" value="FAD/NAD-bd_sf"/>
</dbReference>